<evidence type="ECO:0000256" key="2">
    <source>
        <dbReference type="HAMAP-Rule" id="MF_02117"/>
    </source>
</evidence>
<protein>
    <recommendedName>
        <fullName evidence="2">N(2)-fixation sustaining protein CowN</fullName>
    </recommendedName>
    <alternativeName>
        <fullName evidence="2">CO weal-nitrogenase</fullName>
    </alternativeName>
</protein>
<keyword evidence="4" id="KW-1185">Reference proteome</keyword>
<comment type="function">
    <text evidence="2">Is required to sustain N(2)-dependent growth in the presence of low levels of carbon monoxide (CO). Probably acts by protecting the N(2) fixation ability of the nitrogenase complex, which is inactivated in the presence of CO.</text>
</comment>
<keyword evidence="1 2" id="KW-0535">Nitrogen fixation</keyword>
<dbReference type="NCBIfam" id="NF033689">
    <property type="entry name" value="N2Fix_CO_CowN"/>
    <property type="match status" value="1"/>
</dbReference>
<comment type="similarity">
    <text evidence="2">Belongs to the CowN family.</text>
</comment>
<sequence>MTEQFDRYLTFKDLNWEERADRIFAALQPHFDQETSPFWPYFLKQRSICHQQGLDDLRVLHNFLPTLRDLLEELDDTETLLLLEELEVLCM</sequence>
<reference evidence="3 4" key="1">
    <citation type="submission" date="2020-04" db="EMBL/GenBank/DDBJ databases">
        <title>Description of novel Gluconacetobacter.</title>
        <authorList>
            <person name="Sombolestani A."/>
        </authorList>
    </citation>
    <scope>NUCLEOTIDE SEQUENCE [LARGE SCALE GENOMIC DNA]</scope>
    <source>
        <strain evidence="3 4">LMG 21312</strain>
    </source>
</reference>
<dbReference type="HAMAP" id="MF_02117">
    <property type="entry name" value="CowN"/>
    <property type="match status" value="1"/>
</dbReference>
<organism evidence="3 4">
    <name type="scientific">Gluconacetobacter johannae</name>
    <dbReference type="NCBI Taxonomy" id="112140"/>
    <lineage>
        <taxon>Bacteria</taxon>
        <taxon>Pseudomonadati</taxon>
        <taxon>Pseudomonadota</taxon>
        <taxon>Alphaproteobacteria</taxon>
        <taxon>Acetobacterales</taxon>
        <taxon>Acetobacteraceae</taxon>
        <taxon>Gluconacetobacter</taxon>
    </lineage>
</organism>
<proteinExistence type="inferred from homology"/>
<dbReference type="InterPro" id="IPR024899">
    <property type="entry name" value="CowN"/>
</dbReference>
<gene>
    <name evidence="2 3" type="primary">cowN</name>
    <name evidence="3" type="ORF">HLH21_16160</name>
</gene>
<name>A0A7W4JAB2_9PROT</name>
<evidence type="ECO:0000313" key="4">
    <source>
        <dbReference type="Proteomes" id="UP000561066"/>
    </source>
</evidence>
<accession>A0A7W4JAB2</accession>
<comment type="caution">
    <text evidence="3">The sequence shown here is derived from an EMBL/GenBank/DDBJ whole genome shotgun (WGS) entry which is preliminary data.</text>
</comment>
<dbReference type="AlphaFoldDB" id="A0A7W4JAB2"/>
<evidence type="ECO:0000256" key="1">
    <source>
        <dbReference type="ARBA" id="ARBA00023231"/>
    </source>
</evidence>
<dbReference type="Pfam" id="PF20543">
    <property type="entry name" value="CowN"/>
    <property type="match status" value="1"/>
</dbReference>
<evidence type="ECO:0000313" key="3">
    <source>
        <dbReference type="EMBL" id="MBB2177439.1"/>
    </source>
</evidence>
<dbReference type="Proteomes" id="UP000561066">
    <property type="component" value="Unassembled WGS sequence"/>
</dbReference>
<dbReference type="GO" id="GO:0009399">
    <property type="term" value="P:nitrogen fixation"/>
    <property type="evidence" value="ECO:0007669"/>
    <property type="project" value="UniProtKB-UniRule"/>
</dbReference>
<dbReference type="RefSeq" id="WP_182944777.1">
    <property type="nucleotide sequence ID" value="NZ_JABEQH010000029.1"/>
</dbReference>
<dbReference type="EMBL" id="JABEQH010000029">
    <property type="protein sequence ID" value="MBB2177439.1"/>
    <property type="molecule type" value="Genomic_DNA"/>
</dbReference>